<evidence type="ECO:0008006" key="5">
    <source>
        <dbReference type="Google" id="ProtNLM"/>
    </source>
</evidence>
<keyword evidence="4" id="KW-1185">Reference proteome</keyword>
<protein>
    <recommendedName>
        <fullName evidence="5">mRNA interferase RelE/StbE</fullName>
    </recommendedName>
</protein>
<dbReference type="Gene3D" id="3.30.2310.20">
    <property type="entry name" value="RelE-like"/>
    <property type="match status" value="1"/>
</dbReference>
<proteinExistence type="inferred from homology"/>
<dbReference type="EMBL" id="BMNC01000014">
    <property type="protein sequence ID" value="GGN17415.1"/>
    <property type="molecule type" value="Genomic_DNA"/>
</dbReference>
<dbReference type="PANTHER" id="PTHR35601">
    <property type="entry name" value="TOXIN RELE"/>
    <property type="match status" value="1"/>
</dbReference>
<keyword evidence="2" id="KW-1277">Toxin-antitoxin system</keyword>
<evidence type="ECO:0000256" key="1">
    <source>
        <dbReference type="ARBA" id="ARBA00006226"/>
    </source>
</evidence>
<comment type="similarity">
    <text evidence="1">Belongs to the RelE toxin family.</text>
</comment>
<dbReference type="InterPro" id="IPR035093">
    <property type="entry name" value="RelE/ParE_toxin_dom_sf"/>
</dbReference>
<sequence length="79" mass="8802">MTYRLSLTETATEEISRLPARDATVVLNFINEQLSRKPEVLGTSLTGALRGLLAIKHKQYTIIYDVDDSARVVNVLRVG</sequence>
<reference evidence="4" key="1">
    <citation type="journal article" date="2019" name="Int. J. Syst. Evol. Microbiol.">
        <title>The Global Catalogue of Microorganisms (GCM) 10K type strain sequencing project: providing services to taxonomists for standard genome sequencing and annotation.</title>
        <authorList>
            <consortium name="The Broad Institute Genomics Platform"/>
            <consortium name="The Broad Institute Genome Sequencing Center for Infectious Disease"/>
            <person name="Wu L."/>
            <person name="Ma J."/>
        </authorList>
    </citation>
    <scope>NUCLEOTIDE SEQUENCE [LARGE SCALE GENOMIC DNA]</scope>
    <source>
        <strain evidence="4">CGMCC 4.7319</strain>
    </source>
</reference>
<dbReference type="PANTHER" id="PTHR35601:SF1">
    <property type="entry name" value="TOXIN RELE"/>
    <property type="match status" value="1"/>
</dbReference>
<accession>A0ABQ2IQ30</accession>
<gene>
    <name evidence="3" type="ORF">GCM10011609_67840</name>
</gene>
<dbReference type="InterPro" id="IPR007712">
    <property type="entry name" value="RelE/ParE_toxin"/>
</dbReference>
<name>A0ABQ2IQ30_9PSEU</name>
<evidence type="ECO:0000256" key="2">
    <source>
        <dbReference type="ARBA" id="ARBA00022649"/>
    </source>
</evidence>
<evidence type="ECO:0000313" key="3">
    <source>
        <dbReference type="EMBL" id="GGN17415.1"/>
    </source>
</evidence>
<dbReference type="RefSeq" id="WP_189158964.1">
    <property type="nucleotide sequence ID" value="NZ_BMNC01000014.1"/>
</dbReference>
<evidence type="ECO:0000313" key="4">
    <source>
        <dbReference type="Proteomes" id="UP000597656"/>
    </source>
</evidence>
<comment type="caution">
    <text evidence="3">The sequence shown here is derived from an EMBL/GenBank/DDBJ whole genome shotgun (WGS) entry which is preliminary data.</text>
</comment>
<dbReference type="Proteomes" id="UP000597656">
    <property type="component" value="Unassembled WGS sequence"/>
</dbReference>
<dbReference type="SUPFAM" id="SSF143011">
    <property type="entry name" value="RelE-like"/>
    <property type="match status" value="1"/>
</dbReference>
<dbReference type="Pfam" id="PF05016">
    <property type="entry name" value="ParE_toxin"/>
    <property type="match status" value="1"/>
</dbReference>
<organism evidence="3 4">
    <name type="scientific">Lentzea pudingi</name>
    <dbReference type="NCBI Taxonomy" id="1789439"/>
    <lineage>
        <taxon>Bacteria</taxon>
        <taxon>Bacillati</taxon>
        <taxon>Actinomycetota</taxon>
        <taxon>Actinomycetes</taxon>
        <taxon>Pseudonocardiales</taxon>
        <taxon>Pseudonocardiaceae</taxon>
        <taxon>Lentzea</taxon>
    </lineage>
</organism>